<protein>
    <submittedName>
        <fullName evidence="6">ATP-grasp domain-containing protein</fullName>
    </submittedName>
</protein>
<sequence>MPVKKRLLIAGGGYAEIPLILAAKRLGFHVITSGNRADDLGHRHADEIHLEDFSNKNAMLQLARSLEIDAICASCNDFSALTAAYIAEQMQLPGHDPYETAVLIHHKDRYREFAQENQIPTPRAAGFESVQQALDQLDLFLFPVMIKPVDLTGGKGITKLERIDDARTVLEQAFQISRAKRIVIEEFVEGSRHGFSSFLRDGRVVFCFQDNEHYFQNPYLVSAASTPAIVPATTAATLCQQAEHIASLLNLKTGIFHIQYILHQGEPVIIEICRRAPGDLYIQFVQHATGINYPEFIIRAATGLDCGGINQKEPTGYFTRHCIMPSRNGLIDDVIYAPEIREQIIDQMLWWERGQQIDQFLVQKQGIVFLQFESLQEMLTRTEVLPELIRVEMK</sequence>
<organism evidence="6 7">
    <name type="scientific">Gimesia benthica</name>
    <dbReference type="NCBI Taxonomy" id="2608982"/>
    <lineage>
        <taxon>Bacteria</taxon>
        <taxon>Pseudomonadati</taxon>
        <taxon>Planctomycetota</taxon>
        <taxon>Planctomycetia</taxon>
        <taxon>Planctomycetales</taxon>
        <taxon>Planctomycetaceae</taxon>
        <taxon>Gimesia</taxon>
    </lineage>
</organism>
<keyword evidence="3 4" id="KW-0067">ATP-binding</keyword>
<dbReference type="GO" id="GO:0005524">
    <property type="term" value="F:ATP binding"/>
    <property type="evidence" value="ECO:0007669"/>
    <property type="project" value="UniProtKB-UniRule"/>
</dbReference>
<dbReference type="KEGG" id="gim:F1728_17845"/>
<gene>
    <name evidence="6" type="ORF">F1728_17845</name>
</gene>
<dbReference type="SUPFAM" id="SSF56059">
    <property type="entry name" value="Glutathione synthetase ATP-binding domain-like"/>
    <property type="match status" value="1"/>
</dbReference>
<dbReference type="GO" id="GO:0016874">
    <property type="term" value="F:ligase activity"/>
    <property type="evidence" value="ECO:0007669"/>
    <property type="project" value="UniProtKB-KW"/>
</dbReference>
<dbReference type="Pfam" id="PF02786">
    <property type="entry name" value="CPSase_L_D2"/>
    <property type="match status" value="1"/>
</dbReference>
<dbReference type="PANTHER" id="PTHR43585">
    <property type="entry name" value="FUMIPYRROLE BIOSYNTHESIS PROTEIN C"/>
    <property type="match status" value="1"/>
</dbReference>
<dbReference type="Gene3D" id="3.40.50.20">
    <property type="match status" value="1"/>
</dbReference>
<keyword evidence="7" id="KW-1185">Reference proteome</keyword>
<dbReference type="Gene3D" id="3.30.1490.20">
    <property type="entry name" value="ATP-grasp fold, A domain"/>
    <property type="match status" value="1"/>
</dbReference>
<dbReference type="InterPro" id="IPR016185">
    <property type="entry name" value="PreATP-grasp_dom_sf"/>
</dbReference>
<evidence type="ECO:0000256" key="3">
    <source>
        <dbReference type="ARBA" id="ARBA00022840"/>
    </source>
</evidence>
<dbReference type="PANTHER" id="PTHR43585:SF2">
    <property type="entry name" value="ATP-GRASP ENZYME FSQD"/>
    <property type="match status" value="1"/>
</dbReference>
<keyword evidence="1" id="KW-0436">Ligase</keyword>
<dbReference type="SMART" id="SM01209">
    <property type="entry name" value="GARS_A"/>
    <property type="match status" value="1"/>
</dbReference>
<reference evidence="6 7" key="1">
    <citation type="submission" date="2019-09" db="EMBL/GenBank/DDBJ databases">
        <title>Gimesia benthica sp. nov., a novel bacterium isolated from deep-sea water of the Northwest Indian Ocean.</title>
        <authorList>
            <person name="Dai X."/>
        </authorList>
    </citation>
    <scope>NUCLEOTIDE SEQUENCE [LARGE SCALE GENOMIC DNA]</scope>
    <source>
        <strain evidence="6 7">E7</strain>
    </source>
</reference>
<dbReference type="InterPro" id="IPR005479">
    <property type="entry name" value="CPAse_ATP-bd"/>
</dbReference>
<evidence type="ECO:0000256" key="4">
    <source>
        <dbReference type="PROSITE-ProRule" id="PRU00409"/>
    </source>
</evidence>
<dbReference type="PROSITE" id="PS50975">
    <property type="entry name" value="ATP_GRASP"/>
    <property type="match status" value="1"/>
</dbReference>
<dbReference type="AlphaFoldDB" id="A0A6I6AG34"/>
<dbReference type="RefSeq" id="WP_155365244.1">
    <property type="nucleotide sequence ID" value="NZ_CP043930.1"/>
</dbReference>
<dbReference type="InterPro" id="IPR013815">
    <property type="entry name" value="ATP_grasp_subdomain_1"/>
</dbReference>
<dbReference type="InterPro" id="IPR011761">
    <property type="entry name" value="ATP-grasp"/>
</dbReference>
<evidence type="ECO:0000256" key="1">
    <source>
        <dbReference type="ARBA" id="ARBA00022598"/>
    </source>
</evidence>
<keyword evidence="2 4" id="KW-0547">Nucleotide-binding</keyword>
<accession>A0A6I6AG34</accession>
<dbReference type="SUPFAM" id="SSF52440">
    <property type="entry name" value="PreATP-grasp domain"/>
    <property type="match status" value="1"/>
</dbReference>
<feature type="domain" description="ATP-grasp" evidence="5">
    <location>
        <begin position="111"/>
        <end position="302"/>
    </location>
</feature>
<dbReference type="GO" id="GO:0046872">
    <property type="term" value="F:metal ion binding"/>
    <property type="evidence" value="ECO:0007669"/>
    <property type="project" value="InterPro"/>
</dbReference>
<evidence type="ECO:0000256" key="2">
    <source>
        <dbReference type="ARBA" id="ARBA00022741"/>
    </source>
</evidence>
<proteinExistence type="predicted"/>
<evidence type="ECO:0000313" key="6">
    <source>
        <dbReference type="EMBL" id="QGQ24440.1"/>
    </source>
</evidence>
<name>A0A6I6AG34_9PLAN</name>
<dbReference type="Proteomes" id="UP000427281">
    <property type="component" value="Chromosome"/>
</dbReference>
<evidence type="ECO:0000259" key="5">
    <source>
        <dbReference type="PROSITE" id="PS50975"/>
    </source>
</evidence>
<dbReference type="EMBL" id="CP043930">
    <property type="protein sequence ID" value="QGQ24440.1"/>
    <property type="molecule type" value="Genomic_DNA"/>
</dbReference>
<dbReference type="Gene3D" id="3.30.470.20">
    <property type="entry name" value="ATP-grasp fold, B domain"/>
    <property type="match status" value="1"/>
</dbReference>
<dbReference type="InterPro" id="IPR052032">
    <property type="entry name" value="ATP-dep_AA_Ligase"/>
</dbReference>
<evidence type="ECO:0000313" key="7">
    <source>
        <dbReference type="Proteomes" id="UP000427281"/>
    </source>
</evidence>